<feature type="compositionally biased region" description="Basic residues" evidence="1">
    <location>
        <begin position="87"/>
        <end position="99"/>
    </location>
</feature>
<evidence type="ECO:0000313" key="2">
    <source>
        <dbReference type="EMBL" id="KAK1334530.1"/>
    </source>
</evidence>
<sequence>MSRSEGPVSHTTEGQGRPEVCVATWAAGEPGPVGRWRRTPPPKPLRPNKPPTSKPLSPNRQMAIFNSVLERYARVNNKGGKTWSPRRQSHRHQPRRQRRLLLSHGKSILRSRMQSWRHPHLQGFHHLQQPLQLQLWSQGRPQRKLRPQHRWMRTLPGAHAGSCLRGGAACGGPSSRAPCGTCSPCPIRKTCHVH</sequence>
<protein>
    <submittedName>
        <fullName evidence="2">Uncharacterized protein</fullName>
    </submittedName>
</protein>
<evidence type="ECO:0000256" key="1">
    <source>
        <dbReference type="SAM" id="MobiDB-lite"/>
    </source>
</evidence>
<comment type="caution">
    <text evidence="2">The sequence shown here is derived from an EMBL/GenBank/DDBJ whole genome shotgun (WGS) entry which is preliminary data.</text>
</comment>
<dbReference type="Proteomes" id="UP001177744">
    <property type="component" value="Unassembled WGS sequence"/>
</dbReference>
<feature type="non-terminal residue" evidence="2">
    <location>
        <position position="194"/>
    </location>
</feature>
<feature type="compositionally biased region" description="Polar residues" evidence="1">
    <location>
        <begin position="1"/>
        <end position="14"/>
    </location>
</feature>
<keyword evidence="3" id="KW-1185">Reference proteome</keyword>
<feature type="region of interest" description="Disordered" evidence="1">
    <location>
        <begin position="1"/>
        <end position="60"/>
    </location>
</feature>
<proteinExistence type="predicted"/>
<feature type="compositionally biased region" description="Pro residues" evidence="1">
    <location>
        <begin position="41"/>
        <end position="53"/>
    </location>
</feature>
<accession>A0AA40LJ20</accession>
<evidence type="ECO:0000313" key="3">
    <source>
        <dbReference type="Proteomes" id="UP001177744"/>
    </source>
</evidence>
<reference evidence="2" key="1">
    <citation type="submission" date="2023-06" db="EMBL/GenBank/DDBJ databases">
        <title>Reference genome for the Northern bat (Eptesicus nilssonii), a most northern bat species.</title>
        <authorList>
            <person name="Laine V.N."/>
            <person name="Pulliainen A.T."/>
            <person name="Lilley T.M."/>
        </authorList>
    </citation>
    <scope>NUCLEOTIDE SEQUENCE</scope>
    <source>
        <strain evidence="2">BLF_Eptnil</strain>
        <tissue evidence="2">Kidney</tissue>
    </source>
</reference>
<dbReference type="AlphaFoldDB" id="A0AA40LJ20"/>
<name>A0AA40LJ20_CNENI</name>
<dbReference type="EMBL" id="JAULJE010000015">
    <property type="protein sequence ID" value="KAK1334530.1"/>
    <property type="molecule type" value="Genomic_DNA"/>
</dbReference>
<gene>
    <name evidence="2" type="ORF">QTO34_005536</name>
</gene>
<feature type="region of interest" description="Disordered" evidence="1">
    <location>
        <begin position="76"/>
        <end position="99"/>
    </location>
</feature>
<organism evidence="2 3">
    <name type="scientific">Cnephaeus nilssonii</name>
    <name type="common">Northern bat</name>
    <name type="synonym">Eptesicus nilssonii</name>
    <dbReference type="NCBI Taxonomy" id="3371016"/>
    <lineage>
        <taxon>Eukaryota</taxon>
        <taxon>Metazoa</taxon>
        <taxon>Chordata</taxon>
        <taxon>Craniata</taxon>
        <taxon>Vertebrata</taxon>
        <taxon>Euteleostomi</taxon>
        <taxon>Mammalia</taxon>
        <taxon>Eutheria</taxon>
        <taxon>Laurasiatheria</taxon>
        <taxon>Chiroptera</taxon>
        <taxon>Yangochiroptera</taxon>
        <taxon>Vespertilionidae</taxon>
        <taxon>Cnephaeus</taxon>
    </lineage>
</organism>